<name>A0ABT4LM95_9PROT</name>
<protein>
    <submittedName>
        <fullName evidence="5">ATP-binding cassette domain-containing protein</fullName>
    </submittedName>
</protein>
<feature type="domain" description="ABC transporter" evidence="4">
    <location>
        <begin position="16"/>
        <end position="229"/>
    </location>
</feature>
<proteinExistence type="predicted"/>
<evidence type="ECO:0000256" key="2">
    <source>
        <dbReference type="ARBA" id="ARBA00022741"/>
    </source>
</evidence>
<dbReference type="PROSITE" id="PS50893">
    <property type="entry name" value="ABC_TRANSPORTER_2"/>
    <property type="match status" value="1"/>
</dbReference>
<keyword evidence="6" id="KW-1185">Reference proteome</keyword>
<dbReference type="EMBL" id="JAPWGY010000006">
    <property type="protein sequence ID" value="MCZ4282232.1"/>
    <property type="molecule type" value="Genomic_DNA"/>
</dbReference>
<dbReference type="SMART" id="SM00382">
    <property type="entry name" value="AAA"/>
    <property type="match status" value="1"/>
</dbReference>
<evidence type="ECO:0000256" key="1">
    <source>
        <dbReference type="ARBA" id="ARBA00022448"/>
    </source>
</evidence>
<organism evidence="5 6">
    <name type="scientific">Kiloniella laminariae</name>
    <dbReference type="NCBI Taxonomy" id="454162"/>
    <lineage>
        <taxon>Bacteria</taxon>
        <taxon>Pseudomonadati</taxon>
        <taxon>Pseudomonadota</taxon>
        <taxon>Alphaproteobacteria</taxon>
        <taxon>Rhodospirillales</taxon>
        <taxon>Kiloniellaceae</taxon>
        <taxon>Kiloniella</taxon>
    </lineage>
</organism>
<dbReference type="RefSeq" id="WP_269424382.1">
    <property type="nucleotide sequence ID" value="NZ_JAPWGY010000006.1"/>
</dbReference>
<dbReference type="InterPro" id="IPR003439">
    <property type="entry name" value="ABC_transporter-like_ATP-bd"/>
</dbReference>
<dbReference type="SUPFAM" id="SSF52540">
    <property type="entry name" value="P-loop containing nucleoside triphosphate hydrolases"/>
    <property type="match status" value="1"/>
</dbReference>
<evidence type="ECO:0000259" key="4">
    <source>
        <dbReference type="PROSITE" id="PS50893"/>
    </source>
</evidence>
<keyword evidence="2" id="KW-0547">Nucleotide-binding</keyword>
<dbReference type="Pfam" id="PF00005">
    <property type="entry name" value="ABC_tran"/>
    <property type="match status" value="1"/>
</dbReference>
<dbReference type="InterPro" id="IPR027417">
    <property type="entry name" value="P-loop_NTPase"/>
</dbReference>
<dbReference type="Gene3D" id="3.40.50.300">
    <property type="entry name" value="P-loop containing nucleotide triphosphate hydrolases"/>
    <property type="match status" value="1"/>
</dbReference>
<evidence type="ECO:0000313" key="5">
    <source>
        <dbReference type="EMBL" id="MCZ4282232.1"/>
    </source>
</evidence>
<keyword evidence="1" id="KW-0813">Transport</keyword>
<dbReference type="Proteomes" id="UP001069802">
    <property type="component" value="Unassembled WGS sequence"/>
</dbReference>
<dbReference type="InterPro" id="IPR050093">
    <property type="entry name" value="ABC_SmlMolc_Importer"/>
</dbReference>
<dbReference type="GO" id="GO:0005524">
    <property type="term" value="F:ATP binding"/>
    <property type="evidence" value="ECO:0007669"/>
    <property type="project" value="UniProtKB-KW"/>
</dbReference>
<evidence type="ECO:0000313" key="6">
    <source>
        <dbReference type="Proteomes" id="UP001069802"/>
    </source>
</evidence>
<dbReference type="InterPro" id="IPR003593">
    <property type="entry name" value="AAA+_ATPase"/>
</dbReference>
<gene>
    <name evidence="5" type="ORF">O4H49_15700</name>
</gene>
<comment type="caution">
    <text evidence="5">The sequence shown here is derived from an EMBL/GenBank/DDBJ whole genome shotgun (WGS) entry which is preliminary data.</text>
</comment>
<dbReference type="PANTHER" id="PTHR42781">
    <property type="entry name" value="SPERMIDINE/PUTRESCINE IMPORT ATP-BINDING PROTEIN POTA"/>
    <property type="match status" value="1"/>
</dbReference>
<sequence>MNTHQRPGAAQAPEPLILKDLTLSLFRAGVNRTLFNKFDLEIQPGEITTIMGPSGCGKSSLLSFISGTLAKDFTVDGRVCLGQRDITDSPPEQRHIGMLFQEDLLFPHLSVGENLGFGIPAVVRQKTDRKMLIEQALEEAGLSGFADQDPATLSGGQRARVAVMRTLLSRPSALLLDEPFSKLDSALRERFRTFVFDHARAHNLPTLLVTHDPEDARSAEGVILNMPFV</sequence>
<evidence type="ECO:0000256" key="3">
    <source>
        <dbReference type="ARBA" id="ARBA00022840"/>
    </source>
</evidence>
<reference evidence="5" key="1">
    <citation type="submission" date="2022-12" db="EMBL/GenBank/DDBJ databases">
        <title>Bacterial isolates from different developmental stages of Nematostella vectensis.</title>
        <authorList>
            <person name="Fraune S."/>
        </authorList>
    </citation>
    <scope>NUCLEOTIDE SEQUENCE</scope>
    <source>
        <strain evidence="5">G21630-S1</strain>
    </source>
</reference>
<dbReference type="PANTHER" id="PTHR42781:SF4">
    <property type="entry name" value="SPERMIDINE_PUTRESCINE IMPORT ATP-BINDING PROTEIN POTA"/>
    <property type="match status" value="1"/>
</dbReference>
<accession>A0ABT4LM95</accession>
<keyword evidence="3 5" id="KW-0067">ATP-binding</keyword>